<dbReference type="OrthoDB" id="9799840at2"/>
<dbReference type="CDD" id="cd00448">
    <property type="entry name" value="YjgF_YER057c_UK114_family"/>
    <property type="match status" value="1"/>
</dbReference>
<dbReference type="STRING" id="408657.SAMN04487995_0216"/>
<keyword evidence="4" id="KW-1185">Reference proteome</keyword>
<dbReference type="EMBL" id="FNXY01000001">
    <property type="protein sequence ID" value="SEI38095.1"/>
    <property type="molecule type" value="Genomic_DNA"/>
</dbReference>
<organism evidence="3 4">
    <name type="scientific">Dyadobacter koreensis</name>
    <dbReference type="NCBI Taxonomy" id="408657"/>
    <lineage>
        <taxon>Bacteria</taxon>
        <taxon>Pseudomonadati</taxon>
        <taxon>Bacteroidota</taxon>
        <taxon>Cytophagia</taxon>
        <taxon>Cytophagales</taxon>
        <taxon>Spirosomataceae</taxon>
        <taxon>Dyadobacter</taxon>
    </lineage>
</organism>
<dbReference type="GO" id="GO:0019239">
    <property type="term" value="F:deaminase activity"/>
    <property type="evidence" value="ECO:0007669"/>
    <property type="project" value="TreeGrafter"/>
</dbReference>
<dbReference type="RefSeq" id="WP_090330977.1">
    <property type="nucleotide sequence ID" value="NZ_FNXY01000001.1"/>
</dbReference>
<name>A0A1H6QFS9_9BACT</name>
<accession>A0A1H6QFS9</accession>
<protein>
    <submittedName>
        <fullName evidence="3">Enamine deaminase RidA, house cleaning of reactive enamine intermediates, YjgF/YER057c/UK114 family</fullName>
    </submittedName>
</protein>
<sequence>MKIILSLLFACITFTCHAQNNFIKKEKWHWNNASKQDTSAGYVQVIKVDNILYISGAVSKEVTPEGIRQVYQALEKSLKSFGATFQNVVKENLYTTDIETMKKYNSVRKVFYNGDFPAATWVQISRLYMSESKLEVELTAHLPK</sequence>
<keyword evidence="2" id="KW-0732">Signal</keyword>
<dbReference type="InterPro" id="IPR035959">
    <property type="entry name" value="RutC-like_sf"/>
</dbReference>
<proteinExistence type="inferred from homology"/>
<dbReference type="PANTHER" id="PTHR11803:SF58">
    <property type="entry name" value="PROTEIN HMF1-RELATED"/>
    <property type="match status" value="1"/>
</dbReference>
<dbReference type="Pfam" id="PF01042">
    <property type="entry name" value="Ribonuc_L-PSP"/>
    <property type="match status" value="1"/>
</dbReference>
<feature type="chain" id="PRO_5011445493" evidence="2">
    <location>
        <begin position="19"/>
        <end position="144"/>
    </location>
</feature>
<dbReference type="SUPFAM" id="SSF55298">
    <property type="entry name" value="YjgF-like"/>
    <property type="match status" value="1"/>
</dbReference>
<gene>
    <name evidence="3" type="ORF">SAMN04487995_0216</name>
</gene>
<comment type="similarity">
    <text evidence="1">Belongs to the RutC family.</text>
</comment>
<evidence type="ECO:0000313" key="3">
    <source>
        <dbReference type="EMBL" id="SEI38095.1"/>
    </source>
</evidence>
<dbReference type="InterPro" id="IPR006175">
    <property type="entry name" value="YjgF/YER057c/UK114"/>
</dbReference>
<reference evidence="3 4" key="1">
    <citation type="submission" date="2016-10" db="EMBL/GenBank/DDBJ databases">
        <authorList>
            <person name="de Groot N.N."/>
        </authorList>
    </citation>
    <scope>NUCLEOTIDE SEQUENCE [LARGE SCALE GENOMIC DNA]</scope>
    <source>
        <strain evidence="3 4">DSM 19938</strain>
    </source>
</reference>
<evidence type="ECO:0000256" key="2">
    <source>
        <dbReference type="SAM" id="SignalP"/>
    </source>
</evidence>
<evidence type="ECO:0000313" key="4">
    <source>
        <dbReference type="Proteomes" id="UP000199532"/>
    </source>
</evidence>
<dbReference type="Proteomes" id="UP000199532">
    <property type="component" value="Unassembled WGS sequence"/>
</dbReference>
<dbReference type="AlphaFoldDB" id="A0A1H6QFS9"/>
<feature type="signal peptide" evidence="2">
    <location>
        <begin position="1"/>
        <end position="18"/>
    </location>
</feature>
<dbReference type="Gene3D" id="3.30.1330.40">
    <property type="entry name" value="RutC-like"/>
    <property type="match status" value="1"/>
</dbReference>
<evidence type="ECO:0000256" key="1">
    <source>
        <dbReference type="ARBA" id="ARBA00010552"/>
    </source>
</evidence>
<dbReference type="GO" id="GO:0005829">
    <property type="term" value="C:cytosol"/>
    <property type="evidence" value="ECO:0007669"/>
    <property type="project" value="TreeGrafter"/>
</dbReference>
<dbReference type="PANTHER" id="PTHR11803">
    <property type="entry name" value="2-IMINOBUTANOATE/2-IMINOPROPANOATE DEAMINASE RIDA"/>
    <property type="match status" value="1"/>
</dbReference>